<dbReference type="PANTHER" id="PTHR30545">
    <property type="entry name" value="SUGAR FERMENTATION STIMULATION PROTEIN A"/>
    <property type="match status" value="1"/>
</dbReference>
<organism evidence="4 5">
    <name type="scientific">Geochorda subterranea</name>
    <dbReference type="NCBI Taxonomy" id="3109564"/>
    <lineage>
        <taxon>Bacteria</taxon>
        <taxon>Bacillati</taxon>
        <taxon>Bacillota</taxon>
        <taxon>Limnochordia</taxon>
        <taxon>Limnochordales</taxon>
        <taxon>Geochordaceae</taxon>
        <taxon>Geochorda</taxon>
    </lineage>
</organism>
<feature type="domain" description="SfsA N-terminal OB" evidence="3">
    <location>
        <begin position="13"/>
        <end position="78"/>
    </location>
</feature>
<dbReference type="CDD" id="cd22359">
    <property type="entry name" value="SfsA-like_bacterial"/>
    <property type="match status" value="1"/>
</dbReference>
<comment type="similarity">
    <text evidence="1">Belongs to the SfsA family.</text>
</comment>
<dbReference type="Pfam" id="PF17746">
    <property type="entry name" value="SfsA_N"/>
    <property type="match status" value="1"/>
</dbReference>
<dbReference type="Proteomes" id="UP001333102">
    <property type="component" value="Chromosome"/>
</dbReference>
<reference evidence="5" key="1">
    <citation type="submission" date="2023-12" db="EMBL/GenBank/DDBJ databases">
        <title>Novel isolates from deep terrestrial aquifers shed light on the physiology and ecology of the class Limnochordia.</title>
        <authorList>
            <person name="Karnachuk O.V."/>
            <person name="Lukina A.P."/>
            <person name="Avakyan M.R."/>
            <person name="Kadnikov V."/>
            <person name="Begmatov S."/>
            <person name="Beletsky A.V."/>
            <person name="Mardanov A.V."/>
            <person name="Ravin N.V."/>
        </authorList>
    </citation>
    <scope>NUCLEOTIDE SEQUENCE [LARGE SCALE GENOMIC DNA]</scope>
    <source>
        <strain evidence="5">LN</strain>
    </source>
</reference>
<protein>
    <recommendedName>
        <fullName evidence="1">Sugar fermentation stimulation protein homolog</fullName>
    </recommendedName>
</protein>
<dbReference type="Gene3D" id="2.40.50.580">
    <property type="match status" value="1"/>
</dbReference>
<dbReference type="NCBIfam" id="TIGR00230">
    <property type="entry name" value="sfsA"/>
    <property type="match status" value="1"/>
</dbReference>
<dbReference type="HAMAP" id="MF_00095">
    <property type="entry name" value="SfsA"/>
    <property type="match status" value="1"/>
</dbReference>
<dbReference type="InterPro" id="IPR005224">
    <property type="entry name" value="SfsA"/>
</dbReference>
<gene>
    <name evidence="1 4" type="primary">sfsA</name>
    <name evidence="4" type="ORF">VLY81_04640</name>
</gene>
<name>A0ABZ1BSL5_9FIRM</name>
<dbReference type="RefSeq" id="WP_324669858.1">
    <property type="nucleotide sequence ID" value="NZ_CP141614.1"/>
</dbReference>
<accession>A0ABZ1BSL5</accession>
<evidence type="ECO:0000313" key="5">
    <source>
        <dbReference type="Proteomes" id="UP001333102"/>
    </source>
</evidence>
<dbReference type="InterPro" id="IPR041465">
    <property type="entry name" value="SfsA_N"/>
</dbReference>
<keyword evidence="5" id="KW-1185">Reference proteome</keyword>
<evidence type="ECO:0000259" key="2">
    <source>
        <dbReference type="Pfam" id="PF03749"/>
    </source>
</evidence>
<evidence type="ECO:0000256" key="1">
    <source>
        <dbReference type="HAMAP-Rule" id="MF_00095"/>
    </source>
</evidence>
<dbReference type="Gene3D" id="3.40.1350.60">
    <property type="match status" value="1"/>
</dbReference>
<dbReference type="EMBL" id="CP141614">
    <property type="protein sequence ID" value="WRP15455.1"/>
    <property type="molecule type" value="Genomic_DNA"/>
</dbReference>
<dbReference type="Pfam" id="PF03749">
    <property type="entry name" value="SfsA"/>
    <property type="match status" value="1"/>
</dbReference>
<evidence type="ECO:0000259" key="3">
    <source>
        <dbReference type="Pfam" id="PF17746"/>
    </source>
</evidence>
<dbReference type="InterPro" id="IPR040452">
    <property type="entry name" value="SfsA_C"/>
</dbReference>
<evidence type="ECO:0000313" key="4">
    <source>
        <dbReference type="EMBL" id="WRP15455.1"/>
    </source>
</evidence>
<dbReference type="PANTHER" id="PTHR30545:SF2">
    <property type="entry name" value="SUGAR FERMENTATION STIMULATION PROTEIN A"/>
    <property type="match status" value="1"/>
</dbReference>
<sequence>MRIDRSLKSATFLQRLNRFAIAVHLEGERAPVHLPNSGRLHELLTPGRPTLVAPASAGKRRTVGDAAFMLGPNGWVSVDARLPGRLLAEAVTEGALDELASYRVVRLEPPAPDERDTRLDLLLERPGGRALVETKSVTLVEGGTALFPDAPTGRGRRHLVRLAAARGAGYEAYVVFVVQRLDAHRFAPHRRADPDFARALVEAAAAGVRVLAVACEVEPPEIRIVRRLPVALEG</sequence>
<proteinExistence type="inferred from homology"/>
<feature type="domain" description="Sugar fermentation stimulation protein C-terminal" evidence="2">
    <location>
        <begin position="82"/>
        <end position="219"/>
    </location>
</feature>